<gene>
    <name evidence="2" type="ORF">O181_084546</name>
</gene>
<sequence length="84" mass="9692">MEGAEPSRRGGPRSRLEEAEDEEGEESLEEEESEEDEVEAALAGAHEACEAQNLAYSNQPIFYHFEQNFLKMMDKMTQFKRLHQ</sequence>
<dbReference type="Proteomes" id="UP000765509">
    <property type="component" value="Unassembled WGS sequence"/>
</dbReference>
<dbReference type="AlphaFoldDB" id="A0A9Q3FR74"/>
<evidence type="ECO:0000256" key="1">
    <source>
        <dbReference type="SAM" id="MobiDB-lite"/>
    </source>
</evidence>
<evidence type="ECO:0000313" key="2">
    <source>
        <dbReference type="EMBL" id="MBW0544831.1"/>
    </source>
</evidence>
<evidence type="ECO:0000313" key="3">
    <source>
        <dbReference type="Proteomes" id="UP000765509"/>
    </source>
</evidence>
<dbReference type="EMBL" id="AVOT02049667">
    <property type="protein sequence ID" value="MBW0544831.1"/>
    <property type="molecule type" value="Genomic_DNA"/>
</dbReference>
<protein>
    <submittedName>
        <fullName evidence="2">Uncharacterized protein</fullName>
    </submittedName>
</protein>
<accession>A0A9Q3FR74</accession>
<keyword evidence="3" id="KW-1185">Reference proteome</keyword>
<name>A0A9Q3FR74_9BASI</name>
<organism evidence="2 3">
    <name type="scientific">Austropuccinia psidii MF-1</name>
    <dbReference type="NCBI Taxonomy" id="1389203"/>
    <lineage>
        <taxon>Eukaryota</taxon>
        <taxon>Fungi</taxon>
        <taxon>Dikarya</taxon>
        <taxon>Basidiomycota</taxon>
        <taxon>Pucciniomycotina</taxon>
        <taxon>Pucciniomycetes</taxon>
        <taxon>Pucciniales</taxon>
        <taxon>Sphaerophragmiaceae</taxon>
        <taxon>Austropuccinia</taxon>
    </lineage>
</organism>
<comment type="caution">
    <text evidence="2">The sequence shown here is derived from an EMBL/GenBank/DDBJ whole genome shotgun (WGS) entry which is preliminary data.</text>
</comment>
<reference evidence="2" key="1">
    <citation type="submission" date="2021-03" db="EMBL/GenBank/DDBJ databases">
        <title>Draft genome sequence of rust myrtle Austropuccinia psidii MF-1, a brazilian biotype.</title>
        <authorList>
            <person name="Quecine M.C."/>
            <person name="Pachon D.M.R."/>
            <person name="Bonatelli M.L."/>
            <person name="Correr F.H."/>
            <person name="Franceschini L.M."/>
            <person name="Leite T.F."/>
            <person name="Margarido G.R.A."/>
            <person name="Almeida C.A."/>
            <person name="Ferrarezi J.A."/>
            <person name="Labate C.A."/>
        </authorList>
    </citation>
    <scope>NUCLEOTIDE SEQUENCE</scope>
    <source>
        <strain evidence="2">MF-1</strain>
    </source>
</reference>
<feature type="region of interest" description="Disordered" evidence="1">
    <location>
        <begin position="1"/>
        <end position="42"/>
    </location>
</feature>
<feature type="compositionally biased region" description="Acidic residues" evidence="1">
    <location>
        <begin position="18"/>
        <end position="39"/>
    </location>
</feature>
<proteinExistence type="predicted"/>